<reference evidence="1" key="1">
    <citation type="submission" date="2020-08" db="EMBL/GenBank/DDBJ databases">
        <title>Genome public.</title>
        <authorList>
            <person name="Liu C."/>
            <person name="Sun Q."/>
        </authorList>
    </citation>
    <scope>NUCLEOTIDE SEQUENCE</scope>
    <source>
        <strain evidence="1">NSJ-32</strain>
    </source>
</reference>
<evidence type="ECO:0000313" key="1">
    <source>
        <dbReference type="EMBL" id="MBC8543471.1"/>
    </source>
</evidence>
<dbReference type="InterPro" id="IPR036782">
    <property type="entry name" value="NE0471-like_N"/>
</dbReference>
<name>A0A926I1X4_9FIRM</name>
<sequence>MEIVYDAKSKDYVCKASCPAWVVKAVEPRRDYTLLLTFTGGEKRIYNARPLLEKAIYAPLKNLAFFLGARVDGDTVIWSEDIDIAPEHLYQNSKPTGGVDNA</sequence>
<dbReference type="RefSeq" id="WP_249289647.1">
    <property type="nucleotide sequence ID" value="NZ_JACRSQ010000009.1"/>
</dbReference>
<dbReference type="Proteomes" id="UP000657006">
    <property type="component" value="Unassembled WGS sequence"/>
</dbReference>
<dbReference type="Pfam" id="PF10387">
    <property type="entry name" value="DUF2442"/>
    <property type="match status" value="1"/>
</dbReference>
<protein>
    <submittedName>
        <fullName evidence="1">DUF2442 domain-containing protein</fullName>
    </submittedName>
</protein>
<dbReference type="EMBL" id="JACRSQ010000009">
    <property type="protein sequence ID" value="MBC8543471.1"/>
    <property type="molecule type" value="Genomic_DNA"/>
</dbReference>
<dbReference type="InterPro" id="IPR018841">
    <property type="entry name" value="DUF2442"/>
</dbReference>
<keyword evidence="2" id="KW-1185">Reference proteome</keyword>
<accession>A0A926I1X4</accession>
<dbReference type="Gene3D" id="3.30.2020.10">
    <property type="entry name" value="NE0471-like N-terminal domain"/>
    <property type="match status" value="1"/>
</dbReference>
<dbReference type="SUPFAM" id="SSF143880">
    <property type="entry name" value="NE0471 N-terminal domain-like"/>
    <property type="match status" value="1"/>
</dbReference>
<gene>
    <name evidence="1" type="ORF">H8730_07930</name>
</gene>
<comment type="caution">
    <text evidence="1">The sequence shown here is derived from an EMBL/GenBank/DDBJ whole genome shotgun (WGS) entry which is preliminary data.</text>
</comment>
<organism evidence="1 2">
    <name type="scientific">Bianquea renquensis</name>
    <dbReference type="NCBI Taxonomy" id="2763661"/>
    <lineage>
        <taxon>Bacteria</taxon>
        <taxon>Bacillati</taxon>
        <taxon>Bacillota</taxon>
        <taxon>Clostridia</taxon>
        <taxon>Eubacteriales</taxon>
        <taxon>Bianqueaceae</taxon>
        <taxon>Bianquea</taxon>
    </lineage>
</organism>
<evidence type="ECO:0000313" key="2">
    <source>
        <dbReference type="Proteomes" id="UP000657006"/>
    </source>
</evidence>
<proteinExistence type="predicted"/>
<dbReference type="AlphaFoldDB" id="A0A926I1X4"/>